<reference evidence="1 2" key="1">
    <citation type="submission" date="2019-03" db="EMBL/GenBank/DDBJ databases">
        <title>Genomic Encyclopedia of Type Strains, Phase IV (KMG-IV): sequencing the most valuable type-strain genomes for metagenomic binning, comparative biology and taxonomic classification.</title>
        <authorList>
            <person name="Goeker M."/>
        </authorList>
    </citation>
    <scope>NUCLEOTIDE SEQUENCE [LARGE SCALE GENOMIC DNA]</scope>
    <source>
        <strain evidence="1 2">DSM 100556</strain>
    </source>
</reference>
<dbReference type="RefSeq" id="WP_031389403.1">
    <property type="nucleotide sequence ID" value="NZ_JPNB01000001.1"/>
</dbReference>
<dbReference type="EMBL" id="SLUO01000013">
    <property type="protein sequence ID" value="TCL55922.1"/>
    <property type="molecule type" value="Genomic_DNA"/>
</dbReference>
<organism evidence="1 2">
    <name type="scientific">Kineothrix alysoides</name>
    <dbReference type="NCBI Taxonomy" id="1469948"/>
    <lineage>
        <taxon>Bacteria</taxon>
        <taxon>Bacillati</taxon>
        <taxon>Bacillota</taxon>
        <taxon>Clostridia</taxon>
        <taxon>Lachnospirales</taxon>
        <taxon>Lachnospiraceae</taxon>
        <taxon>Kineothrix</taxon>
    </lineage>
</organism>
<evidence type="ECO:0000313" key="2">
    <source>
        <dbReference type="Proteomes" id="UP000295718"/>
    </source>
</evidence>
<gene>
    <name evidence="1" type="ORF">EDD76_11356</name>
</gene>
<keyword evidence="2" id="KW-1185">Reference proteome</keyword>
<dbReference type="Proteomes" id="UP000295718">
    <property type="component" value="Unassembled WGS sequence"/>
</dbReference>
<name>A0A4V2QBE1_9FIRM</name>
<sequence length="106" mass="12483">MKYIKQGFAISVPVNEDYTVRANILKTDTDKPNIYDFTFEISQNSIGQYHSVAGDEVYRMESDSINRDVADYILKTYQEGFFSATIKKYEYLISFIEFGAWNYERR</sequence>
<protein>
    <submittedName>
        <fullName evidence="1">Uncharacterized protein</fullName>
    </submittedName>
</protein>
<dbReference type="AlphaFoldDB" id="A0A4V2QBE1"/>
<comment type="caution">
    <text evidence="1">The sequence shown here is derived from an EMBL/GenBank/DDBJ whole genome shotgun (WGS) entry which is preliminary data.</text>
</comment>
<accession>A0A4V2QBE1</accession>
<evidence type="ECO:0000313" key="1">
    <source>
        <dbReference type="EMBL" id="TCL55922.1"/>
    </source>
</evidence>
<proteinExistence type="predicted"/>